<comment type="subcellular location">
    <subcellularLocation>
        <location evidence="1">Cell inner membrane</location>
        <topology evidence="1">Peripheral membrane protein</topology>
    </subcellularLocation>
</comment>
<evidence type="ECO:0000256" key="4">
    <source>
        <dbReference type="ARBA" id="ARBA00022840"/>
    </source>
</evidence>
<dbReference type="InterPro" id="IPR017871">
    <property type="entry name" value="ABC_transporter-like_CS"/>
</dbReference>
<evidence type="ECO:0000256" key="3">
    <source>
        <dbReference type="ARBA" id="ARBA00022741"/>
    </source>
</evidence>
<dbReference type="GO" id="GO:0005524">
    <property type="term" value="F:ATP binding"/>
    <property type="evidence" value="ECO:0007669"/>
    <property type="project" value="UniProtKB-KW"/>
</dbReference>
<organism evidence="6 7">
    <name type="scientific">Brasilonema sennae CENA114</name>
    <dbReference type="NCBI Taxonomy" id="415709"/>
    <lineage>
        <taxon>Bacteria</taxon>
        <taxon>Bacillati</taxon>
        <taxon>Cyanobacteriota</taxon>
        <taxon>Cyanophyceae</taxon>
        <taxon>Nostocales</taxon>
        <taxon>Scytonemataceae</taxon>
        <taxon>Brasilonema</taxon>
        <taxon>Bromeliae group (in: Brasilonema)</taxon>
    </lineage>
</organism>
<dbReference type="PANTHER" id="PTHR42781:SF4">
    <property type="entry name" value="SPERMIDINE_PUTRESCINE IMPORT ATP-BINDING PROTEIN POTA"/>
    <property type="match status" value="1"/>
</dbReference>
<protein>
    <submittedName>
        <fullName evidence="6">Methionine ABC transporter ATP-binding protein</fullName>
    </submittedName>
</protein>
<dbReference type="Pfam" id="PF00005">
    <property type="entry name" value="ABC_tran"/>
    <property type="match status" value="1"/>
</dbReference>
<dbReference type="AlphaFoldDB" id="A0A856MNQ6"/>
<keyword evidence="2" id="KW-0813">Transport</keyword>
<dbReference type="PROSITE" id="PS50893">
    <property type="entry name" value="ABC_TRANSPORTER_2"/>
    <property type="match status" value="1"/>
</dbReference>
<dbReference type="SMART" id="SM00382">
    <property type="entry name" value="AAA"/>
    <property type="match status" value="1"/>
</dbReference>
<dbReference type="SUPFAM" id="SSF52540">
    <property type="entry name" value="P-loop containing nucleoside triphosphate hydrolases"/>
    <property type="match status" value="1"/>
</dbReference>
<evidence type="ECO:0000259" key="5">
    <source>
        <dbReference type="PROSITE" id="PS50893"/>
    </source>
</evidence>
<dbReference type="RefSeq" id="WP_171978130.1">
    <property type="nucleotide sequence ID" value="NZ_CAWOXK010000001.1"/>
</dbReference>
<evidence type="ECO:0000256" key="2">
    <source>
        <dbReference type="ARBA" id="ARBA00022448"/>
    </source>
</evidence>
<proteinExistence type="predicted"/>
<gene>
    <name evidence="6" type="ORF">DP114_06725</name>
</gene>
<accession>A0A856MNQ6</accession>
<dbReference type="InterPro" id="IPR050093">
    <property type="entry name" value="ABC_SmlMolc_Importer"/>
</dbReference>
<reference evidence="6 7" key="1">
    <citation type="submission" date="2018-06" db="EMBL/GenBank/DDBJ databases">
        <title>Comparative genomics of Brasilonema spp. strains.</title>
        <authorList>
            <person name="Alvarenga D.O."/>
            <person name="Fiore M.F."/>
            <person name="Varani A.M."/>
        </authorList>
    </citation>
    <scope>NUCLEOTIDE SEQUENCE [LARGE SCALE GENOMIC DNA]</scope>
    <source>
        <strain evidence="6 7">CENA114</strain>
    </source>
</reference>
<dbReference type="InterPro" id="IPR027417">
    <property type="entry name" value="P-loop_NTPase"/>
</dbReference>
<dbReference type="InterPro" id="IPR003593">
    <property type="entry name" value="AAA+_ATPase"/>
</dbReference>
<dbReference type="PROSITE" id="PS00211">
    <property type="entry name" value="ABC_TRANSPORTER_1"/>
    <property type="match status" value="1"/>
</dbReference>
<keyword evidence="4 6" id="KW-0067">ATP-binding</keyword>
<feature type="domain" description="ABC transporter" evidence="5">
    <location>
        <begin position="10"/>
        <end position="252"/>
    </location>
</feature>
<dbReference type="InterPro" id="IPR003439">
    <property type="entry name" value="ABC_transporter-like_ATP-bd"/>
</dbReference>
<evidence type="ECO:0000313" key="7">
    <source>
        <dbReference type="Proteomes" id="UP000503129"/>
    </source>
</evidence>
<name>A0A856MNQ6_9CYAN</name>
<dbReference type="InterPro" id="IPR015856">
    <property type="entry name" value="ABC_transpr_CbiO/EcfA_su"/>
</dbReference>
<dbReference type="GO" id="GO:0022857">
    <property type="term" value="F:transmembrane transporter activity"/>
    <property type="evidence" value="ECO:0007669"/>
    <property type="project" value="UniProtKB-ARBA"/>
</dbReference>
<dbReference type="KEGG" id="bsen:DP114_06725"/>
<dbReference type="PANTHER" id="PTHR42781">
    <property type="entry name" value="SPERMIDINE/PUTRESCINE IMPORT ATP-BINDING PROTEIN POTA"/>
    <property type="match status" value="1"/>
</dbReference>
<evidence type="ECO:0000313" key="6">
    <source>
        <dbReference type="EMBL" id="QDL12132.1"/>
    </source>
</evidence>
<dbReference type="GO" id="GO:0005886">
    <property type="term" value="C:plasma membrane"/>
    <property type="evidence" value="ECO:0007669"/>
    <property type="project" value="UniProtKB-SubCell"/>
</dbReference>
<dbReference type="EMBL" id="CP030118">
    <property type="protein sequence ID" value="QDL12132.1"/>
    <property type="molecule type" value="Genomic_DNA"/>
</dbReference>
<sequence>MGKLSLKTQLRLEQVSLFASLKTQSHDNQLGYPILQDISFEIFEGERVAIVGPSGAGKTYLLRLLNRLSEPTSGKIYLENQEYSQIPVLQLRSIITLVSQEPKLLGMTVKEALAYPLVLRGLPKQTIQQRVSHWIEQLQIPDEWLTRTEVQLSLGQRQLVAIARALVIQPKILLLDEPTSALDIKQAEHLMEILSQLAQNYQTTVVMVNHQLELAEKFCTRLLCLQQGRLLVNQEASEISWVNLREKLTQAKAQNEFEF</sequence>
<dbReference type="Gene3D" id="3.40.50.300">
    <property type="entry name" value="P-loop containing nucleotide triphosphate hydrolases"/>
    <property type="match status" value="1"/>
</dbReference>
<dbReference type="Proteomes" id="UP000503129">
    <property type="component" value="Chromosome"/>
</dbReference>
<dbReference type="CDD" id="cd03225">
    <property type="entry name" value="ABC_cobalt_CbiO_domain1"/>
    <property type="match status" value="1"/>
</dbReference>
<keyword evidence="3" id="KW-0547">Nucleotide-binding</keyword>
<keyword evidence="7" id="KW-1185">Reference proteome</keyword>
<evidence type="ECO:0000256" key="1">
    <source>
        <dbReference type="ARBA" id="ARBA00004417"/>
    </source>
</evidence>
<dbReference type="GO" id="GO:0016887">
    <property type="term" value="F:ATP hydrolysis activity"/>
    <property type="evidence" value="ECO:0007669"/>
    <property type="project" value="InterPro"/>
</dbReference>